<evidence type="ECO:0000313" key="3">
    <source>
        <dbReference type="Proteomes" id="UP000235116"/>
    </source>
</evidence>
<accession>A0A2K9LJ42</accession>
<organism evidence="2 3">
    <name type="scientific">Ketobacter alkanivorans</name>
    <dbReference type="NCBI Taxonomy" id="1917421"/>
    <lineage>
        <taxon>Bacteria</taxon>
        <taxon>Pseudomonadati</taxon>
        <taxon>Pseudomonadota</taxon>
        <taxon>Gammaproteobacteria</taxon>
        <taxon>Pseudomonadales</taxon>
        <taxon>Ketobacteraceae</taxon>
        <taxon>Ketobacter</taxon>
    </lineage>
</organism>
<gene>
    <name evidence="2" type="ORF">Kalk_03365</name>
</gene>
<sequence length="133" mass="15189">MYNQDVTARRGIAQLALKGFFNMASRWQLTRPEAMTLLGLTATSTYANWKNGKTGTIPRDTLERISYLLNIDDSLRAYLPTDTAIIQRLRHPQTPHEKSTSFIERMLQGNVIDIYLVQQELLQHGEQARKQAG</sequence>
<name>A0A2K9LJ42_9GAMM</name>
<proteinExistence type="predicted"/>
<dbReference type="EMBL" id="CP022684">
    <property type="protein sequence ID" value="AUM11515.1"/>
    <property type="molecule type" value="Genomic_DNA"/>
</dbReference>
<dbReference type="RefSeq" id="WP_101892855.1">
    <property type="nucleotide sequence ID" value="NZ_CP022684.1"/>
</dbReference>
<dbReference type="Pfam" id="PF20432">
    <property type="entry name" value="Xre-like-HTH"/>
    <property type="match status" value="1"/>
</dbReference>
<dbReference type="GO" id="GO:0003677">
    <property type="term" value="F:DNA binding"/>
    <property type="evidence" value="ECO:0007669"/>
    <property type="project" value="InterPro"/>
</dbReference>
<dbReference type="KEGG" id="kak:Kalk_03365"/>
<feature type="domain" description="Antitoxin Xre-like helix-turn-helix" evidence="1">
    <location>
        <begin position="14"/>
        <end position="69"/>
    </location>
</feature>
<evidence type="ECO:0000259" key="1">
    <source>
        <dbReference type="Pfam" id="PF20432"/>
    </source>
</evidence>
<reference evidence="3" key="1">
    <citation type="submission" date="2017-08" db="EMBL/GenBank/DDBJ databases">
        <title>Direct submision.</title>
        <authorList>
            <person name="Kim S.-J."/>
            <person name="Rhee S.-K."/>
        </authorList>
    </citation>
    <scope>NUCLEOTIDE SEQUENCE [LARGE SCALE GENOMIC DNA]</scope>
    <source>
        <strain evidence="3">GI5</strain>
    </source>
</reference>
<dbReference type="Proteomes" id="UP000235116">
    <property type="component" value="Chromosome"/>
</dbReference>
<dbReference type="AlphaFoldDB" id="A0A2K9LJ42"/>
<protein>
    <recommendedName>
        <fullName evidence="1">Antitoxin Xre-like helix-turn-helix domain-containing protein</fullName>
    </recommendedName>
</protein>
<evidence type="ECO:0000313" key="2">
    <source>
        <dbReference type="EMBL" id="AUM11515.1"/>
    </source>
</evidence>
<dbReference type="InterPro" id="IPR046847">
    <property type="entry name" value="Xre-like_HTH"/>
</dbReference>
<keyword evidence="3" id="KW-1185">Reference proteome</keyword>
<dbReference type="OrthoDB" id="117888at2"/>